<dbReference type="Pfam" id="PF14690">
    <property type="entry name" value="Zn_ribbon_ISL3"/>
    <property type="match status" value="1"/>
</dbReference>
<dbReference type="PANTHER" id="PTHR33498">
    <property type="entry name" value="TRANSPOSASE FOR INSERTION SEQUENCE ELEMENT IS1557"/>
    <property type="match status" value="1"/>
</dbReference>
<dbReference type="NCBIfam" id="NF033550">
    <property type="entry name" value="transpos_ISL3"/>
    <property type="match status" value="1"/>
</dbReference>
<feature type="domain" description="Transposase IS204/IS1001/IS1096/IS1165 DDE" evidence="1">
    <location>
        <begin position="153"/>
        <end position="386"/>
    </location>
</feature>
<name>A0A5T2PZS4_SALER</name>
<dbReference type="InterPro" id="IPR047951">
    <property type="entry name" value="Transpos_ISL3"/>
</dbReference>
<reference evidence="3" key="1">
    <citation type="submission" date="2018-12" db="EMBL/GenBank/DDBJ databases">
        <authorList>
            <consortium name="GenomeTrakr network: Whole genome sequencing for foodborne pathogen traceback"/>
        </authorList>
    </citation>
    <scope>NUCLEOTIDE SEQUENCE</scope>
    <source>
        <strain evidence="3">CFSAN089132</strain>
    </source>
</reference>
<feature type="domain" description="Transposase IS204/IS1001/IS1096/IS1165 zinc-finger" evidence="2">
    <location>
        <begin position="36"/>
        <end position="82"/>
    </location>
</feature>
<sequence>MSEIAPTSLLHPLKATVLDFQEDEHDYQFKVEYPEPTCCHACGAVSDIIRFNKKLVKYRDVPMHGKRVTLWVVTRRYKCKSCNGTFTPDIPEMAEAHRMTKRCYQYIIKRALTGTNASVAQDVGFDESVTRGVIKSYCEQKAKTYKPVLPRVLGIDELYLNKTFRCVLTNIEQGTIIDILESRQSNVIYNRLAHMEGRENVQIVCQDMWKPYRDVASQLFPKASIVVDRFHIQRMANEAMETLRKSLKKDLTVHHRRQLKGDRKMMLMRKRDLNPMQQMIIETWLDHYPELGLAYQLKEEFFDIWLAQTEPEARMRYQNWLAKIPDHHKKHWKPLITSMTNWEKEIFAYFGPAQRKTNAFTESINRKMRDLNRDSRGMSFEMFRAKTLFTLKHKFSKPKPVKESPFTVGYVTAGSWDLDDEIRDDYGVSIDAILESKIGE</sequence>
<organism evidence="3">
    <name type="scientific">Salmonella enterica</name>
    <name type="common">Salmonella choleraesuis</name>
    <dbReference type="NCBI Taxonomy" id="28901"/>
    <lineage>
        <taxon>Bacteria</taxon>
        <taxon>Pseudomonadati</taxon>
        <taxon>Pseudomonadota</taxon>
        <taxon>Gammaproteobacteria</taxon>
        <taxon>Enterobacterales</taxon>
        <taxon>Enterobacteriaceae</taxon>
        <taxon>Salmonella</taxon>
    </lineage>
</organism>
<dbReference type="InterPro" id="IPR002560">
    <property type="entry name" value="Transposase_DDE"/>
</dbReference>
<evidence type="ECO:0000259" key="2">
    <source>
        <dbReference type="Pfam" id="PF14690"/>
    </source>
</evidence>
<dbReference type="AlphaFoldDB" id="A0A5T2PZS4"/>
<dbReference type="Pfam" id="PF01610">
    <property type="entry name" value="DDE_Tnp_ISL3"/>
    <property type="match status" value="1"/>
</dbReference>
<protein>
    <submittedName>
        <fullName evidence="3">ISL3 family transposase</fullName>
    </submittedName>
</protein>
<gene>
    <name evidence="3" type="ORF">EJ829_23195</name>
</gene>
<accession>A0A5T2PZS4</accession>
<evidence type="ECO:0000259" key="1">
    <source>
        <dbReference type="Pfam" id="PF01610"/>
    </source>
</evidence>
<dbReference type="PANTHER" id="PTHR33498:SF1">
    <property type="entry name" value="TRANSPOSASE FOR INSERTION SEQUENCE ELEMENT IS1557"/>
    <property type="match status" value="1"/>
</dbReference>
<comment type="caution">
    <text evidence="3">The sequence shown here is derived from an EMBL/GenBank/DDBJ whole genome shotgun (WGS) entry which is preliminary data.</text>
</comment>
<dbReference type="EMBL" id="AACVGL010000152">
    <property type="protein sequence ID" value="EAM5449440.1"/>
    <property type="molecule type" value="Genomic_DNA"/>
</dbReference>
<dbReference type="InterPro" id="IPR029261">
    <property type="entry name" value="Transposase_Znf"/>
</dbReference>
<evidence type="ECO:0000313" key="3">
    <source>
        <dbReference type="EMBL" id="EAM5449440.1"/>
    </source>
</evidence>
<proteinExistence type="predicted"/>